<feature type="region of interest" description="Disordered" evidence="1">
    <location>
        <begin position="233"/>
        <end position="321"/>
    </location>
</feature>
<feature type="compositionally biased region" description="Basic residues" evidence="1">
    <location>
        <begin position="235"/>
        <end position="262"/>
    </location>
</feature>
<evidence type="ECO:0008006" key="4">
    <source>
        <dbReference type="Google" id="ProtNLM"/>
    </source>
</evidence>
<dbReference type="RefSeq" id="WP_185442366.1">
    <property type="nucleotide sequence ID" value="NZ_CP043661.1"/>
</dbReference>
<reference evidence="2 3" key="2">
    <citation type="journal article" date="2020" name="Microbiol. Resour. Announc.">
        <title>Antarctic desert soil bacteria exhibit high novel natural product potential, evaluated through long-read genome sequencing and comparative genomics.</title>
        <authorList>
            <person name="Benaud N."/>
            <person name="Edwards R.J."/>
            <person name="Amos T.G."/>
            <person name="D'Agostino P.M."/>
            <person name="Gutierrez-Chavez C."/>
            <person name="Montgomery K."/>
            <person name="Nicetic I."/>
            <person name="Ferrari B.C."/>
        </authorList>
    </citation>
    <scope>NUCLEOTIDE SEQUENCE [LARGE SCALE GENOMIC DNA]</scope>
    <source>
        <strain evidence="2 3">SPB151</strain>
    </source>
</reference>
<name>A0A7G6X200_9ACTN</name>
<evidence type="ECO:0000313" key="3">
    <source>
        <dbReference type="Proteomes" id="UP000515563"/>
    </source>
</evidence>
<organism evidence="2 3">
    <name type="scientific">Kribbella qitaiheensis</name>
    <dbReference type="NCBI Taxonomy" id="1544730"/>
    <lineage>
        <taxon>Bacteria</taxon>
        <taxon>Bacillati</taxon>
        <taxon>Actinomycetota</taxon>
        <taxon>Actinomycetes</taxon>
        <taxon>Propionibacteriales</taxon>
        <taxon>Kribbellaceae</taxon>
        <taxon>Kribbella</taxon>
    </lineage>
</organism>
<dbReference type="EMBL" id="CP043661">
    <property type="protein sequence ID" value="QNE20265.1"/>
    <property type="molecule type" value="Genomic_DNA"/>
</dbReference>
<evidence type="ECO:0000313" key="2">
    <source>
        <dbReference type="EMBL" id="QNE20265.1"/>
    </source>
</evidence>
<gene>
    <name evidence="2" type="ORF">F1D05_23055</name>
</gene>
<evidence type="ECO:0000256" key="1">
    <source>
        <dbReference type="SAM" id="MobiDB-lite"/>
    </source>
</evidence>
<dbReference type="InterPro" id="IPR028994">
    <property type="entry name" value="Integrin_alpha_N"/>
</dbReference>
<protein>
    <recommendedName>
        <fullName evidence="4">VCBS repeat-containing protein</fullName>
    </recommendedName>
</protein>
<dbReference type="AlphaFoldDB" id="A0A7G6X200"/>
<keyword evidence="3" id="KW-1185">Reference proteome</keyword>
<dbReference type="SUPFAM" id="SSF69318">
    <property type="entry name" value="Integrin alpha N-terminal domain"/>
    <property type="match status" value="1"/>
</dbReference>
<proteinExistence type="predicted"/>
<dbReference type="Proteomes" id="UP000515563">
    <property type="component" value="Chromosome"/>
</dbReference>
<reference evidence="3" key="1">
    <citation type="submission" date="2019-09" db="EMBL/GenBank/DDBJ databases">
        <title>Antimicrobial potential of Antarctic Bacteria.</title>
        <authorList>
            <person name="Benaud N."/>
            <person name="Edwards R.J."/>
            <person name="Ferrari B.C."/>
        </authorList>
    </citation>
    <scope>NUCLEOTIDE SEQUENCE [LARGE SCALE GENOMIC DNA]</scope>
    <source>
        <strain evidence="3">SPB151</strain>
    </source>
</reference>
<dbReference type="KEGG" id="kqi:F1D05_23055"/>
<sequence length="321" mass="34622">MRTQLFSQVITAGVAAAVAAAVIAVPNVFSAKPAKVTAPTAICTYNWYLSNSRTSGTATIPAFAYGNTPMVPLAGNWDGAGGDTPAAYSPDQRKFFLTNSFAGGVGQLTIAFGNVGDRPIIGDWNGDGTDEVGVYTPSTGTFTKRAADGTTTSVAFGAAYQIPLTGDWNGDGIDDVGVYRAAAATFDLRLADGTTRSIHYGDAYWKPMIGDWNGDGPRRTRALQPRQRHLLLPGQRHRNHRNHRIRPVRRRRRPPAGRRLGRQPHQLPGGHQVLRTAAPRSTAGRRGHSVTPFTNSAVQRRTGPAERLLGDAPVPRLVRHW</sequence>
<accession>A0A7G6X200</accession>